<dbReference type="Proteomes" id="UP000316621">
    <property type="component" value="Chromosome 1"/>
</dbReference>
<dbReference type="EMBL" id="CM010715">
    <property type="protein sequence ID" value="RZC48391.1"/>
    <property type="molecule type" value="Genomic_DNA"/>
</dbReference>
<protein>
    <submittedName>
        <fullName evidence="1">Uncharacterized protein</fullName>
    </submittedName>
</protein>
<organism evidence="1 2">
    <name type="scientific">Papaver somniferum</name>
    <name type="common">Opium poppy</name>
    <dbReference type="NCBI Taxonomy" id="3469"/>
    <lineage>
        <taxon>Eukaryota</taxon>
        <taxon>Viridiplantae</taxon>
        <taxon>Streptophyta</taxon>
        <taxon>Embryophyta</taxon>
        <taxon>Tracheophyta</taxon>
        <taxon>Spermatophyta</taxon>
        <taxon>Magnoliopsida</taxon>
        <taxon>Ranunculales</taxon>
        <taxon>Papaveraceae</taxon>
        <taxon>Papaveroideae</taxon>
        <taxon>Papaver</taxon>
    </lineage>
</organism>
<name>A0A4Y7IKY6_PAPSO</name>
<accession>A0A4Y7IKY6</accession>
<dbReference type="STRING" id="3469.A0A4Y7IKY6"/>
<keyword evidence="2" id="KW-1185">Reference proteome</keyword>
<reference evidence="1 2" key="1">
    <citation type="journal article" date="2018" name="Science">
        <title>The opium poppy genome and morphinan production.</title>
        <authorList>
            <person name="Guo L."/>
            <person name="Winzer T."/>
            <person name="Yang X."/>
            <person name="Li Y."/>
            <person name="Ning Z."/>
            <person name="He Z."/>
            <person name="Teodor R."/>
            <person name="Lu Y."/>
            <person name="Bowser T.A."/>
            <person name="Graham I.A."/>
            <person name="Ye K."/>
        </authorList>
    </citation>
    <scope>NUCLEOTIDE SEQUENCE [LARGE SCALE GENOMIC DNA]</scope>
    <source>
        <strain evidence="2">cv. HN1</strain>
        <tissue evidence="1">Leaves</tissue>
    </source>
</reference>
<evidence type="ECO:0000313" key="2">
    <source>
        <dbReference type="Proteomes" id="UP000316621"/>
    </source>
</evidence>
<dbReference type="AlphaFoldDB" id="A0A4Y7IKY6"/>
<dbReference type="Gramene" id="RZC48391">
    <property type="protein sequence ID" value="RZC48391"/>
    <property type="gene ID" value="C5167_041333"/>
</dbReference>
<sequence length="495" mass="56749">MTDEMTWIDRLIEQKRLEHAELAKHPKPKSKPPSEGSWIDAYFARLSVEFAYHRSREPLIGSRSQIKKQDLEVSLKMFLQEAAYDADDWTDVNRRYGNGRSFSSFLWMLKMSGLDKYASYEDNDIDICYQPNTWLHLEASPDDVVIADKYYDGSLWLMKLLKRIRSESGDDFRREQARLLESFLDHLIKIQQGQQHKCPLILSKHTVDYYIWRQKHLFDSLCTMSRESAWLLKKLKDSPFSSPSSIDQSSKILDIILVYILKFKESKEQGVKTKSVAETLLKCFVDVVDMSDKRGNPYGDTRSSLQCVFSEVAKETSELIYEAVEKLKSVKHSDLTGGGSPLGCIALWKIIFESSLINLRLDCICEKYSETVKLGVKPFDTATNNQLDQIRLSINQLLTVGKSILVEFMDMQKAVAEVTYTLGDAFTTGGAGMRGSSQDRRPRTSIWKVAEVPYTLGAGKQDDQVMNFNLDDFPWDKHNVPEFSKTGPTHKDEIF</sequence>
<proteinExistence type="predicted"/>
<evidence type="ECO:0000313" key="1">
    <source>
        <dbReference type="EMBL" id="RZC48391.1"/>
    </source>
</evidence>
<gene>
    <name evidence="1" type="ORF">C5167_041333</name>
</gene>